<feature type="domain" description="PE" evidence="1">
    <location>
        <begin position="1"/>
        <end position="84"/>
    </location>
</feature>
<dbReference type="InterPro" id="IPR038332">
    <property type="entry name" value="PPE_sf"/>
</dbReference>
<dbReference type="AlphaFoldDB" id="A0A1W9Z785"/>
<evidence type="ECO:0000313" key="2">
    <source>
        <dbReference type="EMBL" id="ORA08049.1"/>
    </source>
</evidence>
<gene>
    <name evidence="2" type="ORF">BST12_28580</name>
</gene>
<dbReference type="Proteomes" id="UP000192284">
    <property type="component" value="Unassembled WGS sequence"/>
</dbReference>
<dbReference type="InterPro" id="IPR048996">
    <property type="entry name" value="PGRS_rpt"/>
</dbReference>
<organism evidence="2 3">
    <name type="scientific">Mycobacterium angelicum</name>
    <dbReference type="NCBI Taxonomy" id="470074"/>
    <lineage>
        <taxon>Bacteria</taxon>
        <taxon>Bacillati</taxon>
        <taxon>Actinomycetota</taxon>
        <taxon>Actinomycetes</taxon>
        <taxon>Mycobacteriales</taxon>
        <taxon>Mycobacteriaceae</taxon>
        <taxon>Mycobacterium</taxon>
    </lineage>
</organism>
<dbReference type="Pfam" id="PF00934">
    <property type="entry name" value="PE"/>
    <property type="match status" value="1"/>
</dbReference>
<evidence type="ECO:0000259" key="1">
    <source>
        <dbReference type="Pfam" id="PF00934"/>
    </source>
</evidence>
<sequence>MLGAAAQQLSGINTSLRSANATAAASTTEILSAGADEISAAVTAVFSSHGVQYQSLSAAAAEFHQSFLQTLNAAGGAYAAADAASASPLQALENTVLGIVNAPTQALLGRPLIGNGANGTAASPNGGAGGLLIGNGGNGFGFTTGATPQKGGNGGAAGLIGSGGAGGTGFLGGAGGAGGNGGWLIGNGGVGGAGGTAITLAVTGGAGGAGGNATFIGAGGNG</sequence>
<evidence type="ECO:0000313" key="3">
    <source>
        <dbReference type="Proteomes" id="UP000192284"/>
    </source>
</evidence>
<comment type="caution">
    <text evidence="2">The sequence shown here is derived from an EMBL/GenBank/DDBJ whole genome shotgun (WGS) entry which is preliminary data.</text>
</comment>
<dbReference type="EMBL" id="MVHE01000150">
    <property type="protein sequence ID" value="ORA08049.1"/>
    <property type="molecule type" value="Genomic_DNA"/>
</dbReference>
<name>A0A1W9Z785_MYCAN</name>
<proteinExistence type="predicted"/>
<feature type="non-terminal residue" evidence="2">
    <location>
        <position position="222"/>
    </location>
</feature>
<reference evidence="2 3" key="1">
    <citation type="submission" date="2017-02" db="EMBL/GenBank/DDBJ databases">
        <title>The new phylogeny of genus Mycobacterium.</title>
        <authorList>
            <person name="Tortoli E."/>
            <person name="Trovato A."/>
            <person name="Cirillo D.M."/>
        </authorList>
    </citation>
    <scope>NUCLEOTIDE SEQUENCE [LARGE SCALE GENOMIC DNA]</scope>
    <source>
        <strain evidence="2 3">DSM 45057</strain>
    </source>
</reference>
<keyword evidence="3" id="KW-1185">Reference proteome</keyword>
<protein>
    <recommendedName>
        <fullName evidence="1">PE domain-containing protein</fullName>
    </recommendedName>
</protein>
<dbReference type="SUPFAM" id="SSF140459">
    <property type="entry name" value="PE/PPE dimer-like"/>
    <property type="match status" value="1"/>
</dbReference>
<dbReference type="Gene3D" id="1.10.287.850">
    <property type="entry name" value="HP0062-like domain"/>
    <property type="match status" value="1"/>
</dbReference>
<dbReference type="InterPro" id="IPR000084">
    <property type="entry name" value="PE-PGRS_N"/>
</dbReference>
<accession>A0A1W9Z785</accession>
<dbReference type="Pfam" id="PF21526">
    <property type="entry name" value="PGRS"/>
    <property type="match status" value="1"/>
</dbReference>